<dbReference type="OrthoDB" id="5102063at2759"/>
<sequence>MKELTKSLKEQQESSKKEPFKEKEDIKQFIDQLSELTSISKPQKRNQIYFQTSNQELNTRANQIPASESNFPYIPAQQGPRPNYKHTYCLKDGHTVSRCNNLTEDIEKCIVCKTGCSFYFPNFQRVPIEGEMITRDLVRQFAAEQEVLTKKFLEEKDKQVPKDKEQKKEEK</sequence>
<dbReference type="Proteomes" id="UP000765509">
    <property type="component" value="Unassembled WGS sequence"/>
</dbReference>
<feature type="region of interest" description="Disordered" evidence="1">
    <location>
        <begin position="1"/>
        <end position="23"/>
    </location>
</feature>
<evidence type="ECO:0000313" key="3">
    <source>
        <dbReference type="Proteomes" id="UP000765509"/>
    </source>
</evidence>
<comment type="caution">
    <text evidence="2">The sequence shown here is derived from an EMBL/GenBank/DDBJ whole genome shotgun (WGS) entry which is preliminary data.</text>
</comment>
<proteinExistence type="predicted"/>
<reference evidence="2" key="1">
    <citation type="submission" date="2021-03" db="EMBL/GenBank/DDBJ databases">
        <title>Draft genome sequence of rust myrtle Austropuccinia psidii MF-1, a brazilian biotype.</title>
        <authorList>
            <person name="Quecine M.C."/>
            <person name="Pachon D.M.R."/>
            <person name="Bonatelli M.L."/>
            <person name="Correr F.H."/>
            <person name="Franceschini L.M."/>
            <person name="Leite T.F."/>
            <person name="Margarido G.R.A."/>
            <person name="Almeida C.A."/>
            <person name="Ferrarezi J.A."/>
            <person name="Labate C.A."/>
        </authorList>
    </citation>
    <scope>NUCLEOTIDE SEQUENCE</scope>
    <source>
        <strain evidence="2">MF-1</strain>
    </source>
</reference>
<name>A0A9Q3DBI6_9BASI</name>
<gene>
    <name evidence="2" type="ORF">O181_036862</name>
</gene>
<evidence type="ECO:0000256" key="1">
    <source>
        <dbReference type="SAM" id="MobiDB-lite"/>
    </source>
</evidence>
<dbReference type="AlphaFoldDB" id="A0A9Q3DBI6"/>
<evidence type="ECO:0000313" key="2">
    <source>
        <dbReference type="EMBL" id="MBW0497147.1"/>
    </source>
</evidence>
<accession>A0A9Q3DBI6</accession>
<keyword evidence="3" id="KW-1185">Reference proteome</keyword>
<organism evidence="2 3">
    <name type="scientific">Austropuccinia psidii MF-1</name>
    <dbReference type="NCBI Taxonomy" id="1389203"/>
    <lineage>
        <taxon>Eukaryota</taxon>
        <taxon>Fungi</taxon>
        <taxon>Dikarya</taxon>
        <taxon>Basidiomycota</taxon>
        <taxon>Pucciniomycotina</taxon>
        <taxon>Pucciniomycetes</taxon>
        <taxon>Pucciniales</taxon>
        <taxon>Sphaerophragmiaceae</taxon>
        <taxon>Austropuccinia</taxon>
    </lineage>
</organism>
<dbReference type="EMBL" id="AVOT02014018">
    <property type="protein sequence ID" value="MBW0497147.1"/>
    <property type="molecule type" value="Genomic_DNA"/>
</dbReference>
<protein>
    <submittedName>
        <fullName evidence="2">Uncharacterized protein</fullName>
    </submittedName>
</protein>